<keyword evidence="8" id="KW-0411">Iron-sulfur</keyword>
<feature type="domain" description="FAD-binding FR-type" evidence="10">
    <location>
        <begin position="4"/>
        <end position="109"/>
    </location>
</feature>
<keyword evidence="7" id="KW-0408">Iron</keyword>
<evidence type="ECO:0000256" key="4">
    <source>
        <dbReference type="ARBA" id="ARBA00022723"/>
    </source>
</evidence>
<dbReference type="Gene3D" id="3.10.20.30">
    <property type="match status" value="1"/>
</dbReference>
<evidence type="ECO:0000256" key="5">
    <source>
        <dbReference type="ARBA" id="ARBA00022827"/>
    </source>
</evidence>
<dbReference type="CDD" id="cd06214">
    <property type="entry name" value="PA_degradation_oxidoreductase_like"/>
    <property type="match status" value="1"/>
</dbReference>
<feature type="domain" description="2Fe-2S ferredoxin-type" evidence="9">
    <location>
        <begin position="269"/>
        <end position="362"/>
    </location>
</feature>
<dbReference type="Gene3D" id="3.40.50.80">
    <property type="entry name" value="Nucleotide-binding domain of ferredoxin-NADP reductase (FNR) module"/>
    <property type="match status" value="1"/>
</dbReference>
<dbReference type="PANTHER" id="PTHR47354">
    <property type="entry name" value="NADH OXIDOREDUCTASE HCR"/>
    <property type="match status" value="1"/>
</dbReference>
<dbReference type="OrthoDB" id="9796486at2"/>
<dbReference type="SUPFAM" id="SSF54292">
    <property type="entry name" value="2Fe-2S ferredoxin-like"/>
    <property type="match status" value="1"/>
</dbReference>
<dbReference type="RefSeq" id="WP_130432622.1">
    <property type="nucleotide sequence ID" value="NZ_SHKP01000006.1"/>
</dbReference>
<evidence type="ECO:0000256" key="1">
    <source>
        <dbReference type="ARBA" id="ARBA00001974"/>
    </source>
</evidence>
<evidence type="ECO:0000256" key="6">
    <source>
        <dbReference type="ARBA" id="ARBA00023002"/>
    </source>
</evidence>
<dbReference type="Gene3D" id="2.40.30.10">
    <property type="entry name" value="Translation factors"/>
    <property type="match status" value="1"/>
</dbReference>
<evidence type="ECO:0000259" key="10">
    <source>
        <dbReference type="PROSITE" id="PS51384"/>
    </source>
</evidence>
<dbReference type="PROSITE" id="PS51384">
    <property type="entry name" value="FAD_FR"/>
    <property type="match status" value="1"/>
</dbReference>
<sequence>MTELRFHPLRIAEARADTRDALVLGFELPTALRETFLGFRPGQFLTLKATVDGAEQGRNYSICSAPHEGRLQVAIKRVHGGLFSEWAHAHLKAGTSIEVAPPDGRFGVPAPAAPGAARHVLAFAAGSGITPILAIVKHLFASEPGVRVSLVYGNRASSSVMFRDELAGLKDRHLDRFTLLHVLSREPQDIDLLHGRIDRERVLALLRQWLPLADVDAALACGPQPMMEAVRDVLREEGLAPERIRTELFVVAGAPKPRRIDVAQSDEHCEVALVMDGSTRVFSMPRDGSISLLNAALGAGIDVRHSCKSGVCATCRCKLTAGEIDMDAAHALEDYEIARGFRLACQSYPATAAVTVDFDQDQ</sequence>
<dbReference type="InterPro" id="IPR036010">
    <property type="entry name" value="2Fe-2S_ferredoxin-like_sf"/>
</dbReference>
<accession>A0A4Q7VPM2</accession>
<comment type="caution">
    <text evidence="11">The sequence shown here is derived from an EMBL/GenBank/DDBJ whole genome shotgun (WGS) entry which is preliminary data.</text>
</comment>
<evidence type="ECO:0000259" key="9">
    <source>
        <dbReference type="PROSITE" id="PS51085"/>
    </source>
</evidence>
<proteinExistence type="predicted"/>
<dbReference type="PRINTS" id="PR00406">
    <property type="entry name" value="CYTB5RDTASE"/>
</dbReference>
<dbReference type="InterPro" id="IPR008333">
    <property type="entry name" value="Cbr1-like_FAD-bd_dom"/>
</dbReference>
<protein>
    <submittedName>
        <fullName evidence="11">Ring-1,2-phenylacetyl-CoA epoxidase subunit PaaE</fullName>
    </submittedName>
</protein>
<dbReference type="AlphaFoldDB" id="A0A4Q7VPM2"/>
<dbReference type="GO" id="GO:0050660">
    <property type="term" value="F:flavin adenine dinucleotide binding"/>
    <property type="evidence" value="ECO:0007669"/>
    <property type="project" value="TreeGrafter"/>
</dbReference>
<dbReference type="Pfam" id="PF00175">
    <property type="entry name" value="NAD_binding_1"/>
    <property type="match status" value="1"/>
</dbReference>
<keyword evidence="12" id="KW-1185">Reference proteome</keyword>
<dbReference type="InterPro" id="IPR017927">
    <property type="entry name" value="FAD-bd_FR_type"/>
</dbReference>
<dbReference type="InterPro" id="IPR001041">
    <property type="entry name" value="2Fe-2S_ferredoxin-type"/>
</dbReference>
<name>A0A4Q7VPM2_9BURK</name>
<evidence type="ECO:0000313" key="12">
    <source>
        <dbReference type="Proteomes" id="UP000293671"/>
    </source>
</evidence>
<comment type="cofactor">
    <cofactor evidence="1">
        <name>FAD</name>
        <dbReference type="ChEBI" id="CHEBI:57692"/>
    </cofactor>
</comment>
<dbReference type="InterPro" id="IPR006058">
    <property type="entry name" value="2Fe2S_fd_BS"/>
</dbReference>
<dbReference type="InterPro" id="IPR050415">
    <property type="entry name" value="MRET"/>
</dbReference>
<dbReference type="InterPro" id="IPR039261">
    <property type="entry name" value="FNR_nucleotide-bd"/>
</dbReference>
<dbReference type="SUPFAM" id="SSF52343">
    <property type="entry name" value="Ferredoxin reductase-like, C-terminal NADP-linked domain"/>
    <property type="match status" value="1"/>
</dbReference>
<dbReference type="InterPro" id="IPR001433">
    <property type="entry name" value="OxRdtase_FAD/NAD-bd"/>
</dbReference>
<organism evidence="11 12">
    <name type="scientific">Rivibacter subsaxonicus</name>
    <dbReference type="NCBI Taxonomy" id="457575"/>
    <lineage>
        <taxon>Bacteria</taxon>
        <taxon>Pseudomonadati</taxon>
        <taxon>Pseudomonadota</taxon>
        <taxon>Betaproteobacteria</taxon>
        <taxon>Burkholderiales</taxon>
        <taxon>Rivibacter</taxon>
    </lineage>
</organism>
<dbReference type="InterPro" id="IPR017938">
    <property type="entry name" value="Riboflavin_synthase-like_b-brl"/>
</dbReference>
<keyword evidence="6" id="KW-0560">Oxidoreductase</keyword>
<dbReference type="Pfam" id="PF00111">
    <property type="entry name" value="Fer2"/>
    <property type="match status" value="1"/>
</dbReference>
<evidence type="ECO:0000256" key="8">
    <source>
        <dbReference type="ARBA" id="ARBA00023014"/>
    </source>
</evidence>
<dbReference type="InterPro" id="IPR012675">
    <property type="entry name" value="Beta-grasp_dom_sf"/>
</dbReference>
<keyword evidence="4" id="KW-0479">Metal-binding</keyword>
<dbReference type="CDD" id="cd00207">
    <property type="entry name" value="fer2"/>
    <property type="match status" value="1"/>
</dbReference>
<gene>
    <name evidence="11" type="ORF">EV670_2556</name>
</gene>
<evidence type="ECO:0000256" key="2">
    <source>
        <dbReference type="ARBA" id="ARBA00022630"/>
    </source>
</evidence>
<keyword evidence="3" id="KW-0001">2Fe-2S</keyword>
<dbReference type="GO" id="GO:0051537">
    <property type="term" value="F:2 iron, 2 sulfur cluster binding"/>
    <property type="evidence" value="ECO:0007669"/>
    <property type="project" value="UniProtKB-KW"/>
</dbReference>
<dbReference type="Pfam" id="PF00970">
    <property type="entry name" value="FAD_binding_6"/>
    <property type="match status" value="1"/>
</dbReference>
<dbReference type="PROSITE" id="PS00197">
    <property type="entry name" value="2FE2S_FER_1"/>
    <property type="match status" value="1"/>
</dbReference>
<dbReference type="EMBL" id="SHKP01000006">
    <property type="protein sequence ID" value="RZT98147.1"/>
    <property type="molecule type" value="Genomic_DNA"/>
</dbReference>
<dbReference type="GO" id="GO:0046872">
    <property type="term" value="F:metal ion binding"/>
    <property type="evidence" value="ECO:0007669"/>
    <property type="project" value="UniProtKB-KW"/>
</dbReference>
<evidence type="ECO:0000256" key="7">
    <source>
        <dbReference type="ARBA" id="ARBA00023004"/>
    </source>
</evidence>
<dbReference type="SUPFAM" id="SSF63380">
    <property type="entry name" value="Riboflavin synthase domain-like"/>
    <property type="match status" value="1"/>
</dbReference>
<reference evidence="11 12" key="1">
    <citation type="submission" date="2019-02" db="EMBL/GenBank/DDBJ databases">
        <title>Genomic Encyclopedia of Type Strains, Phase IV (KMG-IV): sequencing the most valuable type-strain genomes for metagenomic binning, comparative biology and taxonomic classification.</title>
        <authorList>
            <person name="Goeker M."/>
        </authorList>
    </citation>
    <scope>NUCLEOTIDE SEQUENCE [LARGE SCALE GENOMIC DNA]</scope>
    <source>
        <strain evidence="11 12">DSM 19570</strain>
    </source>
</reference>
<dbReference type="GO" id="GO:0016491">
    <property type="term" value="F:oxidoreductase activity"/>
    <property type="evidence" value="ECO:0007669"/>
    <property type="project" value="UniProtKB-KW"/>
</dbReference>
<evidence type="ECO:0000313" key="11">
    <source>
        <dbReference type="EMBL" id="RZT98147.1"/>
    </source>
</evidence>
<dbReference type="PROSITE" id="PS51085">
    <property type="entry name" value="2FE2S_FER_2"/>
    <property type="match status" value="1"/>
</dbReference>
<dbReference type="PANTHER" id="PTHR47354:SF8">
    <property type="entry name" value="1,2-PHENYLACETYL-COA EPOXIDASE, SUBUNIT E"/>
    <property type="match status" value="1"/>
</dbReference>
<evidence type="ECO:0000256" key="3">
    <source>
        <dbReference type="ARBA" id="ARBA00022714"/>
    </source>
</evidence>
<keyword evidence="5" id="KW-0274">FAD</keyword>
<dbReference type="Proteomes" id="UP000293671">
    <property type="component" value="Unassembled WGS sequence"/>
</dbReference>
<keyword evidence="2" id="KW-0285">Flavoprotein</keyword>